<reference evidence="2" key="1">
    <citation type="submission" date="2021-02" db="EMBL/GenBank/DDBJ databases">
        <authorList>
            <person name="Nowell W R."/>
        </authorList>
    </citation>
    <scope>NUCLEOTIDE SEQUENCE</scope>
</reference>
<comment type="caution">
    <text evidence="2">The sequence shown here is derived from an EMBL/GenBank/DDBJ whole genome shotgun (WGS) entry which is preliminary data.</text>
</comment>
<dbReference type="Gene3D" id="1.10.1380.10">
    <property type="entry name" value="Neutral endopeptidase , domain2"/>
    <property type="match status" value="1"/>
</dbReference>
<gene>
    <name evidence="2" type="ORF">JBS370_LOCUS40795</name>
</gene>
<dbReference type="PANTHER" id="PTHR11733">
    <property type="entry name" value="ZINC METALLOPROTEASE FAMILY M13 NEPRILYSIN-RELATED"/>
    <property type="match status" value="1"/>
</dbReference>
<dbReference type="AlphaFoldDB" id="A0A820IN61"/>
<feature type="domain" description="Peptidase M13 N-terminal" evidence="1">
    <location>
        <begin position="27"/>
        <end position="96"/>
    </location>
</feature>
<protein>
    <recommendedName>
        <fullName evidence="1">Peptidase M13 N-terminal domain-containing protein</fullName>
    </recommendedName>
</protein>
<evidence type="ECO:0000313" key="3">
    <source>
        <dbReference type="Proteomes" id="UP000663836"/>
    </source>
</evidence>
<dbReference type="GO" id="GO:0005886">
    <property type="term" value="C:plasma membrane"/>
    <property type="evidence" value="ECO:0007669"/>
    <property type="project" value="TreeGrafter"/>
</dbReference>
<feature type="non-terminal residue" evidence="2">
    <location>
        <position position="1"/>
    </location>
</feature>
<dbReference type="GO" id="GO:0004222">
    <property type="term" value="F:metalloendopeptidase activity"/>
    <property type="evidence" value="ECO:0007669"/>
    <property type="project" value="InterPro"/>
</dbReference>
<dbReference type="GO" id="GO:0016485">
    <property type="term" value="P:protein processing"/>
    <property type="evidence" value="ECO:0007669"/>
    <property type="project" value="TreeGrafter"/>
</dbReference>
<sequence>NNNLCQSSFCIKAAKYLINSIDQSIDPCDNFYQFTCGKWLKNNRTSEDENKWKFPGIILDENIIDLLSTNETIKLQSVMNARILYSSCINETNIEKE</sequence>
<dbReference type="Proteomes" id="UP000663836">
    <property type="component" value="Unassembled WGS sequence"/>
</dbReference>
<accession>A0A820IN61</accession>
<dbReference type="Gene3D" id="3.40.390.10">
    <property type="entry name" value="Collagenase (Catalytic Domain)"/>
    <property type="match status" value="1"/>
</dbReference>
<dbReference type="InterPro" id="IPR042089">
    <property type="entry name" value="Peptidase_M13_dom_2"/>
</dbReference>
<dbReference type="PANTHER" id="PTHR11733:SF133">
    <property type="entry name" value="PHOSPHATE-REGULATING NEUTRAL ENDOPEPTIDASE PHEX"/>
    <property type="match status" value="1"/>
</dbReference>
<dbReference type="SUPFAM" id="SSF55486">
    <property type="entry name" value="Metalloproteases ('zincins'), catalytic domain"/>
    <property type="match status" value="1"/>
</dbReference>
<dbReference type="InterPro" id="IPR024079">
    <property type="entry name" value="MetalloPept_cat_dom_sf"/>
</dbReference>
<dbReference type="InterPro" id="IPR008753">
    <property type="entry name" value="Peptidase_M13_N"/>
</dbReference>
<name>A0A820IN61_9BILA</name>
<proteinExistence type="predicted"/>
<evidence type="ECO:0000259" key="1">
    <source>
        <dbReference type="Pfam" id="PF05649"/>
    </source>
</evidence>
<dbReference type="InterPro" id="IPR000718">
    <property type="entry name" value="Peptidase_M13"/>
</dbReference>
<organism evidence="2 3">
    <name type="scientific">Rotaria sordida</name>
    <dbReference type="NCBI Taxonomy" id="392033"/>
    <lineage>
        <taxon>Eukaryota</taxon>
        <taxon>Metazoa</taxon>
        <taxon>Spiralia</taxon>
        <taxon>Gnathifera</taxon>
        <taxon>Rotifera</taxon>
        <taxon>Eurotatoria</taxon>
        <taxon>Bdelloidea</taxon>
        <taxon>Philodinida</taxon>
        <taxon>Philodinidae</taxon>
        <taxon>Rotaria</taxon>
    </lineage>
</organism>
<dbReference type="Pfam" id="PF05649">
    <property type="entry name" value="Peptidase_M13_N"/>
    <property type="match status" value="1"/>
</dbReference>
<feature type="non-terminal residue" evidence="2">
    <location>
        <position position="97"/>
    </location>
</feature>
<dbReference type="PROSITE" id="PS51885">
    <property type="entry name" value="NEPRILYSIN"/>
    <property type="match status" value="1"/>
</dbReference>
<dbReference type="EMBL" id="CAJOBD010039385">
    <property type="protein sequence ID" value="CAF4313759.1"/>
    <property type="molecule type" value="Genomic_DNA"/>
</dbReference>
<evidence type="ECO:0000313" key="2">
    <source>
        <dbReference type="EMBL" id="CAF4313759.1"/>
    </source>
</evidence>